<dbReference type="STRING" id="429701.A0A2G9HGB2"/>
<dbReference type="AlphaFoldDB" id="A0A2G9HGB2"/>
<keyword evidence="2" id="KW-0012">Acyltransferase</keyword>
<dbReference type="Proteomes" id="UP000231279">
    <property type="component" value="Unassembled WGS sequence"/>
</dbReference>
<name>A0A2G9HGB2_9LAMI</name>
<dbReference type="InterPro" id="IPR052370">
    <property type="entry name" value="Meta-cleavage_hydrolase"/>
</dbReference>
<gene>
    <name evidence="2" type="ORF">CDL12_10878</name>
</gene>
<sequence length="286" mass="31795">MVNIVAGMMPLLRALMKKAGIEQHTVEIVPGTIVNIWVPSETIKKPNKSKKTTTSAAASPGDIIKPSKPVVVLLHGFVGDGIITWPFQVASLSKKYSVYVPDFLFFGGSTTDSSDRSPTFQAECLVKALRKLGIERCTVVGFSYGGMVAFRMAELYPELVEAVVASGAVPALTESITDDLLNGIGFSSLPELLLPNTVQGCKRLLRTGADMKLWFPDRAYKDFLEVMFDNRKERTELLQELIVSDKGYVPPRFPQVVYMSFYFQMYIRVAIVLCRVNECRVEVRIL</sequence>
<proteinExistence type="predicted"/>
<dbReference type="Gene3D" id="3.40.50.1820">
    <property type="entry name" value="alpha/beta hydrolase"/>
    <property type="match status" value="1"/>
</dbReference>
<evidence type="ECO:0000259" key="1">
    <source>
        <dbReference type="Pfam" id="PF00561"/>
    </source>
</evidence>
<dbReference type="OrthoDB" id="6431331at2759"/>
<dbReference type="Pfam" id="PF00561">
    <property type="entry name" value="Abhydrolase_1"/>
    <property type="match status" value="1"/>
</dbReference>
<organism evidence="2 3">
    <name type="scientific">Handroanthus impetiginosus</name>
    <dbReference type="NCBI Taxonomy" id="429701"/>
    <lineage>
        <taxon>Eukaryota</taxon>
        <taxon>Viridiplantae</taxon>
        <taxon>Streptophyta</taxon>
        <taxon>Embryophyta</taxon>
        <taxon>Tracheophyta</taxon>
        <taxon>Spermatophyta</taxon>
        <taxon>Magnoliopsida</taxon>
        <taxon>eudicotyledons</taxon>
        <taxon>Gunneridae</taxon>
        <taxon>Pentapetalae</taxon>
        <taxon>asterids</taxon>
        <taxon>lamiids</taxon>
        <taxon>Lamiales</taxon>
        <taxon>Bignoniaceae</taxon>
        <taxon>Crescentiina</taxon>
        <taxon>Tabebuia alliance</taxon>
        <taxon>Handroanthus</taxon>
    </lineage>
</organism>
<evidence type="ECO:0000313" key="2">
    <source>
        <dbReference type="EMBL" id="PIN16473.1"/>
    </source>
</evidence>
<evidence type="ECO:0000313" key="3">
    <source>
        <dbReference type="Proteomes" id="UP000231279"/>
    </source>
</evidence>
<keyword evidence="2" id="KW-0808">Transferase</keyword>
<dbReference type="EC" id="3.1.1.81" evidence="2"/>
<dbReference type="SUPFAM" id="SSF53474">
    <property type="entry name" value="alpha/beta-Hydrolases"/>
    <property type="match status" value="1"/>
</dbReference>
<dbReference type="EMBL" id="NKXS01001857">
    <property type="protein sequence ID" value="PIN16473.1"/>
    <property type="molecule type" value="Genomic_DNA"/>
</dbReference>
<protein>
    <submittedName>
        <fullName evidence="2">Putative hydrolase/acyltransferase (Alpha/beta hydrolase superfamily)</fullName>
        <ecNumber evidence="2">3.1.1.81</ecNumber>
    </submittedName>
</protein>
<keyword evidence="3" id="KW-1185">Reference proteome</keyword>
<dbReference type="PANTHER" id="PTHR43139:SF61">
    <property type="entry name" value="ALPHA_BETA-HYDROLASES SUPERFAMILY PROTEIN"/>
    <property type="match status" value="1"/>
</dbReference>
<dbReference type="GO" id="GO:0016746">
    <property type="term" value="F:acyltransferase activity"/>
    <property type="evidence" value="ECO:0007669"/>
    <property type="project" value="UniProtKB-KW"/>
</dbReference>
<reference evidence="3" key="1">
    <citation type="journal article" date="2018" name="Gigascience">
        <title>Genome assembly of the Pink Ipe (Handroanthus impetiginosus, Bignoniaceae), a highly valued, ecologically keystone Neotropical timber forest tree.</title>
        <authorList>
            <person name="Silva-Junior O.B."/>
            <person name="Grattapaglia D."/>
            <person name="Novaes E."/>
            <person name="Collevatti R.G."/>
        </authorList>
    </citation>
    <scope>NUCLEOTIDE SEQUENCE [LARGE SCALE GENOMIC DNA]</scope>
    <source>
        <strain evidence="3">cv. UFG-1</strain>
    </source>
</reference>
<dbReference type="GO" id="GO:0102007">
    <property type="term" value="F:acyl-L-homoserine-lactone lactonohydrolase activity"/>
    <property type="evidence" value="ECO:0007669"/>
    <property type="project" value="UniProtKB-EC"/>
</dbReference>
<dbReference type="PANTHER" id="PTHR43139">
    <property type="entry name" value="SI:DKEY-122A22.2"/>
    <property type="match status" value="1"/>
</dbReference>
<accession>A0A2G9HGB2</accession>
<keyword evidence="2" id="KW-0378">Hydrolase</keyword>
<dbReference type="InterPro" id="IPR000073">
    <property type="entry name" value="AB_hydrolase_1"/>
</dbReference>
<comment type="caution">
    <text evidence="2">The sequence shown here is derived from an EMBL/GenBank/DDBJ whole genome shotgun (WGS) entry which is preliminary data.</text>
</comment>
<feature type="domain" description="AB hydrolase-1" evidence="1">
    <location>
        <begin position="69"/>
        <end position="172"/>
    </location>
</feature>
<dbReference type="InterPro" id="IPR029058">
    <property type="entry name" value="AB_hydrolase_fold"/>
</dbReference>